<protein>
    <submittedName>
        <fullName evidence="8">Cytochrome c biogenesis heme-transporting ATPase CcmA</fullName>
    </submittedName>
</protein>
<dbReference type="PANTHER" id="PTHR43499">
    <property type="entry name" value="ABC TRANSPORTER I FAMILY MEMBER 1"/>
    <property type="match status" value="1"/>
</dbReference>
<dbReference type="InterPro" id="IPR027417">
    <property type="entry name" value="P-loop_NTPase"/>
</dbReference>
<keyword evidence="9" id="KW-1185">Reference proteome</keyword>
<dbReference type="SMART" id="SM00382">
    <property type="entry name" value="AAA"/>
    <property type="match status" value="1"/>
</dbReference>
<gene>
    <name evidence="8" type="primary">ccmA</name>
    <name evidence="8" type="ORF">HCJ96_04685</name>
</gene>
<dbReference type="PROSITE" id="PS00211">
    <property type="entry name" value="ABC_TRANSPORTER_1"/>
    <property type="match status" value="1"/>
</dbReference>
<sequence>MIECLPIFYSQRAEQGLSGLIGNNLTCYKQDRCLFQNLNIHLQSGELVHLRGPNGAGKTSLMRILVGLTSPEKGGVRCNGLDISTPAIAKDMVFIGHKPGLNGLLSAEENLMYWSAQHEIAVSSTAIHEVLESLSLVGMEEIPVKNLSAGQQRRVALARLWLKPATFWLLDEPFTSLDTEGIAMMETVFARHVSRHGAILMTSHQSLSERAGPFRIEQLEYQL</sequence>
<evidence type="ECO:0000256" key="2">
    <source>
        <dbReference type="ARBA" id="ARBA00022741"/>
    </source>
</evidence>
<dbReference type="PROSITE" id="PS50893">
    <property type="entry name" value="ABC_TRANSPORTER_2"/>
    <property type="match status" value="1"/>
</dbReference>
<evidence type="ECO:0000256" key="6">
    <source>
        <dbReference type="ARBA" id="ARBA00023136"/>
    </source>
</evidence>
<keyword evidence="5" id="KW-1278">Translocase</keyword>
<evidence type="ECO:0000256" key="1">
    <source>
        <dbReference type="ARBA" id="ARBA00022448"/>
    </source>
</evidence>
<dbReference type="NCBIfam" id="TIGR01189">
    <property type="entry name" value="ccmA"/>
    <property type="match status" value="1"/>
</dbReference>
<dbReference type="InterPro" id="IPR017871">
    <property type="entry name" value="ABC_transporter-like_CS"/>
</dbReference>
<keyword evidence="6" id="KW-0472">Membrane</keyword>
<dbReference type="EMBL" id="JAATNW010000002">
    <property type="protein sequence ID" value="NMH59316.1"/>
    <property type="molecule type" value="Genomic_DNA"/>
</dbReference>
<evidence type="ECO:0000313" key="8">
    <source>
        <dbReference type="EMBL" id="NMH59316.1"/>
    </source>
</evidence>
<dbReference type="PANTHER" id="PTHR43499:SF1">
    <property type="entry name" value="ABC TRANSPORTER I FAMILY MEMBER 1"/>
    <property type="match status" value="1"/>
</dbReference>
<feature type="domain" description="ABC transporter" evidence="7">
    <location>
        <begin position="20"/>
        <end position="219"/>
    </location>
</feature>
<evidence type="ECO:0000256" key="3">
    <source>
        <dbReference type="ARBA" id="ARBA00022748"/>
    </source>
</evidence>
<keyword evidence="2" id="KW-0547">Nucleotide-binding</keyword>
<dbReference type="InterPro" id="IPR005895">
    <property type="entry name" value="ABC_transptr_haem_export_CcmA"/>
</dbReference>
<dbReference type="InterPro" id="IPR003439">
    <property type="entry name" value="ABC_transporter-like_ATP-bd"/>
</dbReference>
<dbReference type="Proteomes" id="UP000709336">
    <property type="component" value="Unassembled WGS sequence"/>
</dbReference>
<evidence type="ECO:0000256" key="4">
    <source>
        <dbReference type="ARBA" id="ARBA00022840"/>
    </source>
</evidence>
<evidence type="ECO:0000259" key="7">
    <source>
        <dbReference type="PROSITE" id="PS50893"/>
    </source>
</evidence>
<keyword evidence="1" id="KW-0813">Transport</keyword>
<comment type="caution">
    <text evidence="8">The sequence shown here is derived from an EMBL/GenBank/DDBJ whole genome shotgun (WGS) entry which is preliminary data.</text>
</comment>
<dbReference type="SUPFAM" id="SSF52540">
    <property type="entry name" value="P-loop containing nucleoside triphosphate hydrolases"/>
    <property type="match status" value="1"/>
</dbReference>
<name>A0ABX1R1J6_9ALTE</name>
<dbReference type="Pfam" id="PF00005">
    <property type="entry name" value="ABC_tran"/>
    <property type="match status" value="1"/>
</dbReference>
<reference evidence="8 9" key="1">
    <citation type="submission" date="2020-03" db="EMBL/GenBank/DDBJ databases">
        <title>Alteromonas ponticola sp. nov., isolated from seawater.</title>
        <authorList>
            <person name="Yoon J.-H."/>
            <person name="Kim Y.-O."/>
        </authorList>
    </citation>
    <scope>NUCLEOTIDE SEQUENCE [LARGE SCALE GENOMIC DNA]</scope>
    <source>
        <strain evidence="8 9">MYP5</strain>
    </source>
</reference>
<organism evidence="8 9">
    <name type="scientific">Alteromonas ponticola</name>
    <dbReference type="NCBI Taxonomy" id="2720613"/>
    <lineage>
        <taxon>Bacteria</taxon>
        <taxon>Pseudomonadati</taxon>
        <taxon>Pseudomonadota</taxon>
        <taxon>Gammaproteobacteria</taxon>
        <taxon>Alteromonadales</taxon>
        <taxon>Alteromonadaceae</taxon>
        <taxon>Alteromonas/Salinimonas group</taxon>
        <taxon>Alteromonas</taxon>
    </lineage>
</organism>
<evidence type="ECO:0000313" key="9">
    <source>
        <dbReference type="Proteomes" id="UP000709336"/>
    </source>
</evidence>
<keyword evidence="4" id="KW-0067">ATP-binding</keyword>
<dbReference type="RefSeq" id="WP_169209872.1">
    <property type="nucleotide sequence ID" value="NZ_JAATNW010000002.1"/>
</dbReference>
<proteinExistence type="predicted"/>
<dbReference type="Gene3D" id="3.40.50.300">
    <property type="entry name" value="P-loop containing nucleotide triphosphate hydrolases"/>
    <property type="match status" value="1"/>
</dbReference>
<dbReference type="InterPro" id="IPR003593">
    <property type="entry name" value="AAA+_ATPase"/>
</dbReference>
<dbReference type="NCBIfam" id="NF010061">
    <property type="entry name" value="PRK13538.1"/>
    <property type="match status" value="1"/>
</dbReference>
<evidence type="ECO:0000256" key="5">
    <source>
        <dbReference type="ARBA" id="ARBA00022967"/>
    </source>
</evidence>
<accession>A0ABX1R1J6</accession>
<keyword evidence="3" id="KW-0201">Cytochrome c-type biogenesis</keyword>